<keyword evidence="3" id="KW-1185">Reference proteome</keyword>
<evidence type="ECO:0008006" key="4">
    <source>
        <dbReference type="Google" id="ProtNLM"/>
    </source>
</evidence>
<proteinExistence type="predicted"/>
<gene>
    <name evidence="2" type="ORF">WICPIJ_007747</name>
</gene>
<comment type="caution">
    <text evidence="2">The sequence shown here is derived from an EMBL/GenBank/DDBJ whole genome shotgun (WGS) entry which is preliminary data.</text>
</comment>
<reference evidence="2" key="1">
    <citation type="journal article" date="2021" name="Open Biol.">
        <title>Shared evolutionary footprints suggest mitochondrial oxidative damage underlies multiple complex I losses in fungi.</title>
        <authorList>
            <person name="Schikora-Tamarit M.A."/>
            <person name="Marcet-Houben M."/>
            <person name="Nosek J."/>
            <person name="Gabaldon T."/>
        </authorList>
    </citation>
    <scope>NUCLEOTIDE SEQUENCE</scope>
    <source>
        <strain evidence="2">CBS2887</strain>
    </source>
</reference>
<evidence type="ECO:0000313" key="2">
    <source>
        <dbReference type="EMBL" id="KAH3681286.1"/>
    </source>
</evidence>
<dbReference type="Proteomes" id="UP000774326">
    <property type="component" value="Unassembled WGS sequence"/>
</dbReference>
<accession>A0A9P8TJM1</accession>
<dbReference type="EMBL" id="JAEUBG010004491">
    <property type="protein sequence ID" value="KAH3681286.1"/>
    <property type="molecule type" value="Genomic_DNA"/>
</dbReference>
<sequence length="96" mass="9830">MEPGVFLALLAAVEVVDVVVVVVDGDESDLVSNAVELVSSDLSALSLAVESAAPSSSGLVSVDAITFLFTPGVPSVKKTFDDNFKNGSSLICCQEP</sequence>
<dbReference type="AlphaFoldDB" id="A0A9P8TJM1"/>
<keyword evidence="1" id="KW-0732">Signal</keyword>
<protein>
    <recommendedName>
        <fullName evidence="4">Secreted protein</fullName>
    </recommendedName>
</protein>
<name>A0A9P8TJM1_WICPI</name>
<feature type="signal peptide" evidence="1">
    <location>
        <begin position="1"/>
        <end position="25"/>
    </location>
</feature>
<evidence type="ECO:0000256" key="1">
    <source>
        <dbReference type="SAM" id="SignalP"/>
    </source>
</evidence>
<organism evidence="2 3">
    <name type="scientific">Wickerhamomyces pijperi</name>
    <name type="common">Yeast</name>
    <name type="synonym">Pichia pijperi</name>
    <dbReference type="NCBI Taxonomy" id="599730"/>
    <lineage>
        <taxon>Eukaryota</taxon>
        <taxon>Fungi</taxon>
        <taxon>Dikarya</taxon>
        <taxon>Ascomycota</taxon>
        <taxon>Saccharomycotina</taxon>
        <taxon>Saccharomycetes</taxon>
        <taxon>Phaffomycetales</taxon>
        <taxon>Wickerhamomycetaceae</taxon>
        <taxon>Wickerhamomyces</taxon>
    </lineage>
</organism>
<feature type="chain" id="PRO_5040482554" description="Secreted protein" evidence="1">
    <location>
        <begin position="26"/>
        <end position="96"/>
    </location>
</feature>
<reference evidence="2" key="2">
    <citation type="submission" date="2021-01" db="EMBL/GenBank/DDBJ databases">
        <authorList>
            <person name="Schikora-Tamarit M.A."/>
        </authorList>
    </citation>
    <scope>NUCLEOTIDE SEQUENCE</scope>
    <source>
        <strain evidence="2">CBS2887</strain>
    </source>
</reference>
<evidence type="ECO:0000313" key="3">
    <source>
        <dbReference type="Proteomes" id="UP000774326"/>
    </source>
</evidence>